<dbReference type="InterPro" id="IPR027917">
    <property type="entry name" value="MITRAC7/Phoenixin"/>
</dbReference>
<keyword evidence="1" id="KW-0812">Transmembrane</keyword>
<evidence type="ECO:0000313" key="2">
    <source>
        <dbReference type="Proteomes" id="UP000046392"/>
    </source>
</evidence>
<keyword evidence="2" id="KW-1185">Reference proteome</keyword>
<protein>
    <submittedName>
        <fullName evidence="3">Small integral membrane protein 8</fullName>
    </submittedName>
</protein>
<sequence>MRIPKGVKAPFLLRLRSRFPILNYFTKPSLGTVAVFGVVFITSLGLYEVVVQPKLNEDYYKQSQKEKRALLHGTREDFSQGLRPWSDPFKPPK</sequence>
<accession>A0A0N5CEL7</accession>
<dbReference type="GO" id="GO:0016020">
    <property type="term" value="C:membrane"/>
    <property type="evidence" value="ECO:0007669"/>
    <property type="project" value="InterPro"/>
</dbReference>
<dbReference type="Proteomes" id="UP000046392">
    <property type="component" value="Unplaced"/>
</dbReference>
<keyword evidence="1" id="KW-0472">Membrane</keyword>
<reference evidence="3" key="1">
    <citation type="submission" date="2017-02" db="UniProtKB">
        <authorList>
            <consortium name="WormBaseParasite"/>
        </authorList>
    </citation>
    <scope>IDENTIFICATION</scope>
</reference>
<keyword evidence="1" id="KW-1133">Transmembrane helix</keyword>
<organism evidence="2 3">
    <name type="scientific">Strongyloides papillosus</name>
    <name type="common">Intestinal threadworm</name>
    <dbReference type="NCBI Taxonomy" id="174720"/>
    <lineage>
        <taxon>Eukaryota</taxon>
        <taxon>Metazoa</taxon>
        <taxon>Ecdysozoa</taxon>
        <taxon>Nematoda</taxon>
        <taxon>Chromadorea</taxon>
        <taxon>Rhabditida</taxon>
        <taxon>Tylenchina</taxon>
        <taxon>Panagrolaimomorpha</taxon>
        <taxon>Strongyloidoidea</taxon>
        <taxon>Strongyloididae</taxon>
        <taxon>Strongyloides</taxon>
    </lineage>
</organism>
<dbReference type="STRING" id="174720.A0A0N5CEL7"/>
<dbReference type="Pfam" id="PF15061">
    <property type="entry name" value="MITRAC7_Phoenixin"/>
    <property type="match status" value="1"/>
</dbReference>
<dbReference type="GO" id="GO:0005739">
    <property type="term" value="C:mitochondrion"/>
    <property type="evidence" value="ECO:0007669"/>
    <property type="project" value="GOC"/>
</dbReference>
<feature type="transmembrane region" description="Helical" evidence="1">
    <location>
        <begin position="21"/>
        <end position="47"/>
    </location>
</feature>
<name>A0A0N5CEL7_STREA</name>
<dbReference type="GO" id="GO:0033617">
    <property type="term" value="P:mitochondrial respiratory chain complex IV assembly"/>
    <property type="evidence" value="ECO:0007669"/>
    <property type="project" value="InterPro"/>
</dbReference>
<proteinExistence type="predicted"/>
<dbReference type="AlphaFoldDB" id="A0A0N5CEL7"/>
<dbReference type="WBParaSite" id="SPAL_0001630500.1">
    <property type="protein sequence ID" value="SPAL_0001630500.1"/>
    <property type="gene ID" value="SPAL_0001630500"/>
</dbReference>
<evidence type="ECO:0000313" key="3">
    <source>
        <dbReference type="WBParaSite" id="SPAL_0001630500.1"/>
    </source>
</evidence>
<evidence type="ECO:0000256" key="1">
    <source>
        <dbReference type="SAM" id="Phobius"/>
    </source>
</evidence>